<evidence type="ECO:0000313" key="2">
    <source>
        <dbReference type="Proteomes" id="UP000253729"/>
    </source>
</evidence>
<dbReference type="GeneID" id="38144557"/>
<organism evidence="1 2">
    <name type="scientific">Aspergillus welwitschiae</name>
    <dbReference type="NCBI Taxonomy" id="1341132"/>
    <lineage>
        <taxon>Eukaryota</taxon>
        <taxon>Fungi</taxon>
        <taxon>Dikarya</taxon>
        <taxon>Ascomycota</taxon>
        <taxon>Pezizomycotina</taxon>
        <taxon>Eurotiomycetes</taxon>
        <taxon>Eurotiomycetidae</taxon>
        <taxon>Eurotiales</taxon>
        <taxon>Aspergillaceae</taxon>
        <taxon>Aspergillus</taxon>
        <taxon>Aspergillus subgen. Circumdati</taxon>
    </lineage>
</organism>
<protein>
    <submittedName>
        <fullName evidence="1">Uncharacterized protein</fullName>
    </submittedName>
</protein>
<proteinExistence type="predicted"/>
<dbReference type="RefSeq" id="XP_026624184.1">
    <property type="nucleotide sequence ID" value="XM_026776201.1"/>
</dbReference>
<accession>A0A3F3PWN0</accession>
<dbReference type="AlphaFoldDB" id="A0A3F3PWN0"/>
<reference evidence="1 2" key="1">
    <citation type="submission" date="2018-07" db="EMBL/GenBank/DDBJ databases">
        <title>The genomes of Aspergillus section Nigri reveals drivers in fungal speciation.</title>
        <authorList>
            <consortium name="DOE Joint Genome Institute"/>
            <person name="Vesth T.C."/>
            <person name="Nybo J."/>
            <person name="Theobald S."/>
            <person name="Brandl J."/>
            <person name="Frisvad J.C."/>
            <person name="Nielsen K.F."/>
            <person name="Lyhne E.K."/>
            <person name="Kogle M.E."/>
            <person name="Kuo A."/>
            <person name="Riley R."/>
            <person name="Clum A."/>
            <person name="Nolan M."/>
            <person name="Lipzen A."/>
            <person name="Salamov A."/>
            <person name="Henrissat B."/>
            <person name="Wiebenga A."/>
            <person name="De vries R.P."/>
            <person name="Grigoriev I.V."/>
            <person name="Mortensen U.H."/>
            <person name="Andersen M.R."/>
            <person name="Baker S.E."/>
        </authorList>
    </citation>
    <scope>NUCLEOTIDE SEQUENCE [LARGE SCALE GENOMIC DNA]</scope>
    <source>
        <strain evidence="1 2">CBS 139.54b</strain>
    </source>
</reference>
<gene>
    <name evidence="1" type="ORF">BDQ94DRAFT_62474</name>
</gene>
<keyword evidence="2" id="KW-1185">Reference proteome</keyword>
<sequence>MAANPTTVDHRAKVAQLTRLVRTSLGRFGVPKSKTSSQSYTAHKDCDTQFANRVAAGYLVPDTSIQRPARMAPLLLSFCSIE</sequence>
<name>A0A3F3PWN0_9EURO</name>
<dbReference type="EMBL" id="KZ852056">
    <property type="protein sequence ID" value="RDH31162.1"/>
    <property type="molecule type" value="Genomic_DNA"/>
</dbReference>
<evidence type="ECO:0000313" key="1">
    <source>
        <dbReference type="EMBL" id="RDH31162.1"/>
    </source>
</evidence>
<dbReference type="Proteomes" id="UP000253729">
    <property type="component" value="Unassembled WGS sequence"/>
</dbReference>